<comment type="caution">
    <text evidence="2">The sequence shown here is derived from an EMBL/GenBank/DDBJ whole genome shotgun (WGS) entry which is preliminary data.</text>
</comment>
<evidence type="ECO:0000313" key="2">
    <source>
        <dbReference type="EMBL" id="RAI97583.1"/>
    </source>
</evidence>
<proteinExistence type="predicted"/>
<feature type="chain" id="PRO_5016309373" evidence="1">
    <location>
        <begin position="21"/>
        <end position="163"/>
    </location>
</feature>
<sequence length="163" mass="18659">MKKLTLVVMLMLGLMTITKAQTASLQYVLPDSVEVHVNKYLSVALQENPSNYKTYCLLEKNDSAYSFTIVFYTNSQQLDINNWLKTNRVVLINDKTYPVVLDYDIAFLPTDDVKDYGTLGKRGHVNVKIFGVGASNYNIQFNLHGRIFYEYDPYAPRKAPTGW</sequence>
<dbReference type="RefSeq" id="WP_148707468.1">
    <property type="nucleotide sequence ID" value="NZ_QLLL01000015.1"/>
</dbReference>
<dbReference type="OrthoDB" id="1262716at2"/>
<dbReference type="Proteomes" id="UP000249547">
    <property type="component" value="Unassembled WGS sequence"/>
</dbReference>
<reference evidence="2 3" key="1">
    <citation type="submission" date="2018-06" db="EMBL/GenBank/DDBJ databases">
        <title>Genomic Encyclopedia of Archaeal and Bacterial Type Strains, Phase II (KMG-II): from individual species to whole genera.</title>
        <authorList>
            <person name="Goeker M."/>
        </authorList>
    </citation>
    <scope>NUCLEOTIDE SEQUENCE [LARGE SCALE GENOMIC DNA]</scope>
    <source>
        <strain evidence="2 3">DSM 23857</strain>
    </source>
</reference>
<keyword evidence="1" id="KW-0732">Signal</keyword>
<feature type="signal peptide" evidence="1">
    <location>
        <begin position="1"/>
        <end position="20"/>
    </location>
</feature>
<keyword evidence="3" id="KW-1185">Reference proteome</keyword>
<gene>
    <name evidence="2" type="ORF">LX64_05091</name>
</gene>
<dbReference type="EMBL" id="QLLL01000015">
    <property type="protein sequence ID" value="RAI97583.1"/>
    <property type="molecule type" value="Genomic_DNA"/>
</dbReference>
<accession>A0A327Q0L5</accession>
<organism evidence="2 3">
    <name type="scientific">Chitinophaga skermanii</name>
    <dbReference type="NCBI Taxonomy" id="331697"/>
    <lineage>
        <taxon>Bacteria</taxon>
        <taxon>Pseudomonadati</taxon>
        <taxon>Bacteroidota</taxon>
        <taxon>Chitinophagia</taxon>
        <taxon>Chitinophagales</taxon>
        <taxon>Chitinophagaceae</taxon>
        <taxon>Chitinophaga</taxon>
    </lineage>
</organism>
<protein>
    <submittedName>
        <fullName evidence="2">Uncharacterized protein</fullName>
    </submittedName>
</protein>
<name>A0A327Q0L5_9BACT</name>
<evidence type="ECO:0000256" key="1">
    <source>
        <dbReference type="SAM" id="SignalP"/>
    </source>
</evidence>
<evidence type="ECO:0000313" key="3">
    <source>
        <dbReference type="Proteomes" id="UP000249547"/>
    </source>
</evidence>
<dbReference type="AlphaFoldDB" id="A0A327Q0L5"/>